<dbReference type="OrthoDB" id="1729635at2"/>
<keyword evidence="1" id="KW-0472">Membrane</keyword>
<reference evidence="2 3" key="1">
    <citation type="journal article" date="2010" name="Stand. Genomic Sci.">
        <title>Complete genome sequence of Thermosediminibacter oceani type strain (JW/IW-1228P).</title>
        <authorList>
            <person name="Pitluck S."/>
            <person name="Yasawong M."/>
            <person name="Munk C."/>
            <person name="Nolan M."/>
            <person name="Lapidus A."/>
            <person name="Lucas S."/>
            <person name="Glavina Del Rio T."/>
            <person name="Tice H."/>
            <person name="Cheng J.F."/>
            <person name="Bruce D."/>
            <person name="Detter C."/>
            <person name="Tapia R."/>
            <person name="Han C."/>
            <person name="Goodwin L."/>
            <person name="Liolios K."/>
            <person name="Ivanova N."/>
            <person name="Mavromatis K."/>
            <person name="Mikhailova N."/>
            <person name="Pati A."/>
            <person name="Chen A."/>
            <person name="Palaniappan K."/>
            <person name="Land M."/>
            <person name="Hauser L."/>
            <person name="Chang Y.J."/>
            <person name="Jeffries C.D."/>
            <person name="Rohde M."/>
            <person name="Spring S."/>
            <person name="Sikorski J."/>
            <person name="Goker M."/>
            <person name="Woyke T."/>
            <person name="Bristow J."/>
            <person name="Eisen J.A."/>
            <person name="Markowitz V."/>
            <person name="Hugenholtz P."/>
            <person name="Kyrpides N.C."/>
            <person name="Klenk H.P."/>
        </authorList>
    </citation>
    <scope>NUCLEOTIDE SEQUENCE [LARGE SCALE GENOMIC DNA]</scope>
    <source>
        <strain evidence="3">ATCC BAA-1034 / DSM 16646 / JW/IW-1228P</strain>
    </source>
</reference>
<keyword evidence="1" id="KW-0812">Transmembrane</keyword>
<keyword evidence="1" id="KW-1133">Transmembrane helix</keyword>
<dbReference type="KEGG" id="toc:Toce_0410"/>
<feature type="transmembrane region" description="Helical" evidence="1">
    <location>
        <begin position="6"/>
        <end position="24"/>
    </location>
</feature>
<feature type="transmembrane region" description="Helical" evidence="1">
    <location>
        <begin position="236"/>
        <end position="255"/>
    </location>
</feature>
<dbReference type="Proteomes" id="UP000000272">
    <property type="component" value="Chromosome"/>
</dbReference>
<dbReference type="EMBL" id="CP002131">
    <property type="protein sequence ID" value="ADL07189.1"/>
    <property type="molecule type" value="Genomic_DNA"/>
</dbReference>
<dbReference type="HOGENOM" id="CLU_936692_0_0_9"/>
<feature type="transmembrane region" description="Helical" evidence="1">
    <location>
        <begin position="77"/>
        <end position="94"/>
    </location>
</feature>
<evidence type="ECO:0000256" key="1">
    <source>
        <dbReference type="SAM" id="Phobius"/>
    </source>
</evidence>
<name>D9S125_THEOJ</name>
<accession>D9S125</accession>
<keyword evidence="3" id="KW-1185">Reference proteome</keyword>
<organism evidence="2 3">
    <name type="scientific">Thermosediminibacter oceani (strain ATCC BAA-1034 / DSM 16646 / JW/IW-1228P)</name>
    <dbReference type="NCBI Taxonomy" id="555079"/>
    <lineage>
        <taxon>Bacteria</taxon>
        <taxon>Bacillati</taxon>
        <taxon>Bacillota</taxon>
        <taxon>Clostridia</taxon>
        <taxon>Thermosediminibacterales</taxon>
        <taxon>Thermosediminibacteraceae</taxon>
        <taxon>Thermosediminibacter</taxon>
    </lineage>
</organism>
<dbReference type="eggNOG" id="ENOG5034CAY">
    <property type="taxonomic scope" value="Bacteria"/>
</dbReference>
<feature type="transmembrane region" description="Helical" evidence="1">
    <location>
        <begin position="275"/>
        <end position="293"/>
    </location>
</feature>
<protein>
    <recommendedName>
        <fullName evidence="4">Type II secretion system F domain protein</fullName>
    </recommendedName>
</protein>
<feature type="transmembrane region" description="Helical" evidence="1">
    <location>
        <begin position="100"/>
        <end position="119"/>
    </location>
</feature>
<dbReference type="RefSeq" id="WP_013275239.1">
    <property type="nucleotide sequence ID" value="NC_014377.1"/>
</dbReference>
<sequence length="300" mass="33469">MHYVAFLQFAVLSTLIYITATEILRAKFRRRLFESYFSRYRKAFGFLESRSNVLKGIDALVARSGIKGKLPFLDAKNMVFASCILFLAGIYFFGRLGFAALFYAAALVYIPYAGMMFLATMNAKKVKAAYLTFLSTFTGFYNIEGNIINALKSTAAYVSEPLRSFLKRNVFLFEKTQRSIAECLDNIAFEVGDKEFRKFINFAKMNAKYGGNFGKALTKLREQAEKLHSLEAIESANAFVGSLVILFMIVINLVLMLNVSNDPEVALAIRNTVTGQAIAISNAAAIIFGLYMIKNINSSA</sequence>
<proteinExistence type="predicted"/>
<evidence type="ECO:0008006" key="4">
    <source>
        <dbReference type="Google" id="ProtNLM"/>
    </source>
</evidence>
<evidence type="ECO:0000313" key="3">
    <source>
        <dbReference type="Proteomes" id="UP000000272"/>
    </source>
</evidence>
<dbReference type="AlphaFoldDB" id="D9S125"/>
<dbReference type="STRING" id="555079.Toce_0410"/>
<evidence type="ECO:0000313" key="2">
    <source>
        <dbReference type="EMBL" id="ADL07189.1"/>
    </source>
</evidence>
<gene>
    <name evidence="2" type="ordered locus">Toce_0410</name>
</gene>